<protein>
    <submittedName>
        <fullName evidence="1">Uncharacterized protein</fullName>
    </submittedName>
</protein>
<dbReference type="Proteomes" id="UP000324800">
    <property type="component" value="Unassembled WGS sequence"/>
</dbReference>
<organism evidence="1 2">
    <name type="scientific">Streblomastix strix</name>
    <dbReference type="NCBI Taxonomy" id="222440"/>
    <lineage>
        <taxon>Eukaryota</taxon>
        <taxon>Metamonada</taxon>
        <taxon>Preaxostyla</taxon>
        <taxon>Oxymonadida</taxon>
        <taxon>Streblomastigidae</taxon>
        <taxon>Streblomastix</taxon>
    </lineage>
</organism>
<gene>
    <name evidence="1" type="ORF">EZS28_031213</name>
</gene>
<comment type="caution">
    <text evidence="1">The sequence shown here is derived from an EMBL/GenBank/DDBJ whole genome shotgun (WGS) entry which is preliminary data.</text>
</comment>
<evidence type="ECO:0000313" key="1">
    <source>
        <dbReference type="EMBL" id="KAA6373260.1"/>
    </source>
</evidence>
<sequence length="125" mass="14440">MCLFYVQLYEDVLVYTKLVKIGYGRVTSIAFCTAGGVGEEQHEGIYDGLNFFCYFLRDLHEGRNYMQPSFQQLLLLARRTEEQIEEDGSNEELEAQIKINGCFGRIMKEANRAKATILNRFTHRG</sequence>
<proteinExistence type="predicted"/>
<reference evidence="1 2" key="1">
    <citation type="submission" date="2019-03" db="EMBL/GenBank/DDBJ databases">
        <title>Single cell metagenomics reveals metabolic interactions within the superorganism composed of flagellate Streblomastix strix and complex community of Bacteroidetes bacteria on its surface.</title>
        <authorList>
            <person name="Treitli S.C."/>
            <person name="Kolisko M."/>
            <person name="Husnik F."/>
            <person name="Keeling P."/>
            <person name="Hampl V."/>
        </authorList>
    </citation>
    <scope>NUCLEOTIDE SEQUENCE [LARGE SCALE GENOMIC DNA]</scope>
    <source>
        <strain evidence="1">ST1C</strain>
    </source>
</reference>
<evidence type="ECO:0000313" key="2">
    <source>
        <dbReference type="Proteomes" id="UP000324800"/>
    </source>
</evidence>
<accession>A0A5J4USY7</accession>
<dbReference type="AlphaFoldDB" id="A0A5J4USY7"/>
<dbReference type="EMBL" id="SNRW01012901">
    <property type="protein sequence ID" value="KAA6373260.1"/>
    <property type="molecule type" value="Genomic_DNA"/>
</dbReference>
<name>A0A5J4USY7_9EUKA</name>